<dbReference type="PANTHER" id="PTHR23501">
    <property type="entry name" value="MAJOR FACILITATOR SUPERFAMILY"/>
    <property type="match status" value="1"/>
</dbReference>
<evidence type="ECO:0000256" key="7">
    <source>
        <dbReference type="SAM" id="Phobius"/>
    </source>
</evidence>
<feature type="region of interest" description="Disordered" evidence="6">
    <location>
        <begin position="35"/>
        <end position="68"/>
    </location>
</feature>
<feature type="transmembrane region" description="Helical" evidence="7">
    <location>
        <begin position="342"/>
        <end position="362"/>
    </location>
</feature>
<evidence type="ECO:0000256" key="2">
    <source>
        <dbReference type="ARBA" id="ARBA00022448"/>
    </source>
</evidence>
<dbReference type="Gene3D" id="1.20.1720.10">
    <property type="entry name" value="Multidrug resistance protein D"/>
    <property type="match status" value="1"/>
</dbReference>
<feature type="transmembrane region" description="Helical" evidence="7">
    <location>
        <begin position="415"/>
        <end position="435"/>
    </location>
</feature>
<dbReference type="SUPFAM" id="SSF103473">
    <property type="entry name" value="MFS general substrate transporter"/>
    <property type="match status" value="1"/>
</dbReference>
<dbReference type="InterPro" id="IPR036259">
    <property type="entry name" value="MFS_trans_sf"/>
</dbReference>
<evidence type="ECO:0000256" key="4">
    <source>
        <dbReference type="ARBA" id="ARBA00022989"/>
    </source>
</evidence>
<dbReference type="EMBL" id="CAVNYO010000045">
    <property type="protein sequence ID" value="CAK5263913.1"/>
    <property type="molecule type" value="Genomic_DNA"/>
</dbReference>
<dbReference type="PROSITE" id="PS50850">
    <property type="entry name" value="MFS"/>
    <property type="match status" value="1"/>
</dbReference>
<dbReference type="GO" id="GO:0005886">
    <property type="term" value="C:plasma membrane"/>
    <property type="evidence" value="ECO:0007669"/>
    <property type="project" value="TreeGrafter"/>
</dbReference>
<feature type="transmembrane region" description="Helical" evidence="7">
    <location>
        <begin position="148"/>
        <end position="166"/>
    </location>
</feature>
<dbReference type="PANTHER" id="PTHR23501:SF191">
    <property type="entry name" value="VACUOLAR BASIC AMINO ACID TRANSPORTER 4"/>
    <property type="match status" value="1"/>
</dbReference>
<evidence type="ECO:0000256" key="5">
    <source>
        <dbReference type="ARBA" id="ARBA00023136"/>
    </source>
</evidence>
<keyword evidence="5 7" id="KW-0472">Membrane</keyword>
<proteinExistence type="predicted"/>
<keyword evidence="10" id="KW-1185">Reference proteome</keyword>
<feature type="transmembrane region" description="Helical" evidence="7">
    <location>
        <begin position="383"/>
        <end position="403"/>
    </location>
</feature>
<dbReference type="Proteomes" id="UP001295794">
    <property type="component" value="Unassembled WGS sequence"/>
</dbReference>
<reference evidence="9" key="1">
    <citation type="submission" date="2023-11" db="EMBL/GenBank/DDBJ databases">
        <authorList>
            <person name="De Vega J J."/>
            <person name="De Vega J J."/>
        </authorList>
    </citation>
    <scope>NUCLEOTIDE SEQUENCE</scope>
</reference>
<dbReference type="GO" id="GO:0015174">
    <property type="term" value="F:basic amino acid transmembrane transporter activity"/>
    <property type="evidence" value="ECO:0007669"/>
    <property type="project" value="TreeGrafter"/>
</dbReference>
<accession>A0AAD2GWX6</accession>
<dbReference type="InterPro" id="IPR020846">
    <property type="entry name" value="MFS_dom"/>
</dbReference>
<evidence type="ECO:0000259" key="8">
    <source>
        <dbReference type="PROSITE" id="PS50850"/>
    </source>
</evidence>
<evidence type="ECO:0000256" key="3">
    <source>
        <dbReference type="ARBA" id="ARBA00022692"/>
    </source>
</evidence>
<dbReference type="Gene3D" id="1.20.1250.20">
    <property type="entry name" value="MFS general substrate transporter like domains"/>
    <property type="match status" value="1"/>
</dbReference>
<feature type="compositionally biased region" description="Low complexity" evidence="6">
    <location>
        <begin position="631"/>
        <end position="642"/>
    </location>
</feature>
<evidence type="ECO:0000313" key="9">
    <source>
        <dbReference type="EMBL" id="CAK5263913.1"/>
    </source>
</evidence>
<organism evidence="9 10">
    <name type="scientific">Mycena citricolor</name>
    <dbReference type="NCBI Taxonomy" id="2018698"/>
    <lineage>
        <taxon>Eukaryota</taxon>
        <taxon>Fungi</taxon>
        <taxon>Dikarya</taxon>
        <taxon>Basidiomycota</taxon>
        <taxon>Agaricomycotina</taxon>
        <taxon>Agaricomycetes</taxon>
        <taxon>Agaricomycetidae</taxon>
        <taxon>Agaricales</taxon>
        <taxon>Marasmiineae</taxon>
        <taxon>Mycenaceae</taxon>
        <taxon>Mycena</taxon>
    </lineage>
</organism>
<comment type="subcellular location">
    <subcellularLocation>
        <location evidence="1">Endomembrane system</location>
        <topology evidence="1">Multi-pass membrane protein</topology>
    </subcellularLocation>
</comment>
<feature type="transmembrane region" description="Helical" evidence="7">
    <location>
        <begin position="304"/>
        <end position="322"/>
    </location>
</feature>
<keyword evidence="2" id="KW-0813">Transport</keyword>
<dbReference type="Pfam" id="PF07690">
    <property type="entry name" value="MFS_1"/>
    <property type="match status" value="1"/>
</dbReference>
<evidence type="ECO:0000256" key="6">
    <source>
        <dbReference type="SAM" id="MobiDB-lite"/>
    </source>
</evidence>
<dbReference type="AlphaFoldDB" id="A0AAD2GWX6"/>
<keyword evidence="3 7" id="KW-0812">Transmembrane</keyword>
<keyword evidence="4 7" id="KW-1133">Transmembrane helix</keyword>
<dbReference type="GO" id="GO:0000329">
    <property type="term" value="C:fungal-type vacuole membrane"/>
    <property type="evidence" value="ECO:0007669"/>
    <property type="project" value="TreeGrafter"/>
</dbReference>
<evidence type="ECO:0000313" key="10">
    <source>
        <dbReference type="Proteomes" id="UP001295794"/>
    </source>
</evidence>
<evidence type="ECO:0000256" key="1">
    <source>
        <dbReference type="ARBA" id="ARBA00004127"/>
    </source>
</evidence>
<dbReference type="GO" id="GO:0012505">
    <property type="term" value="C:endomembrane system"/>
    <property type="evidence" value="ECO:0007669"/>
    <property type="project" value="UniProtKB-SubCell"/>
</dbReference>
<feature type="transmembrane region" description="Helical" evidence="7">
    <location>
        <begin position="577"/>
        <end position="596"/>
    </location>
</feature>
<protein>
    <recommendedName>
        <fullName evidence="8">Major facilitator superfamily (MFS) profile domain-containing protein</fullName>
    </recommendedName>
</protein>
<name>A0AAD2GWX6_9AGAR</name>
<feature type="region of interest" description="Disordered" evidence="6">
    <location>
        <begin position="608"/>
        <end position="714"/>
    </location>
</feature>
<dbReference type="InterPro" id="IPR011701">
    <property type="entry name" value="MFS"/>
</dbReference>
<sequence>MSRTTQNGVLTHVISFPTLRRPPFYIASRMTSSPTESDALLPKHSNSDGTGSDADRRNRPRPGPLEITPARRRRILAGVWLGTFLSTLNRAHANLHSHSIPCISPPRARQKRSYPPVGAIVLFPRSVLTPCIQVTPSISSEFNKFHQASWLGTAFLLATCTFTPLYGRLCNVMGRRGANQTALVFATLGTIGCGLSTNMEQLILARFLAGIGSGGLHTTSTIVVSDMFSLRDRGLVQGFQSCVIGLGQGLGGPFGGLITDLFGWRAAFLLQLPFFLLAFVITTSNLNYVTPGKLKSAKEVLKRIDYFGSLTLLGAVGSVLVFLSTKYNEARPVQLLSHGRVIAPIITAGVFTLAFLLVELFIAPEPVMAPALLRQKIPVLVSMSNFLVAACNFSVTYFFPMWFQVVTLESASSAGLHLAPNSVALSTGSVFAGWLMHRSGRYKKINLSFGLFPFIGATLISFLREDSGFIQSWLSIIPLGFGNAVVLQTTLMALLAYLPASHMAVGTGFGQLFRGIGQVGGVAVSSAIFQSRLDSQLRQRIHGPDSEEIIRKIRESSAVVRTLEPELQSKAKESYAIALKTVFIFSAVSTLLAYMVRLPIPDQDLDQAHARRSKPAGGNAQSDNPNADAGPSNSSTPRSYSPSPSPSPIGRVGDQPRPTWEAFGRRQQKRRLSVFEPNEGTQDLESDKIGGSARAIPQISVQGDARPSLSGDAR</sequence>
<feature type="transmembrane region" description="Helical" evidence="7">
    <location>
        <begin position="178"/>
        <end position="197"/>
    </location>
</feature>
<feature type="transmembrane region" description="Helical" evidence="7">
    <location>
        <begin position="476"/>
        <end position="498"/>
    </location>
</feature>
<feature type="transmembrane region" description="Helical" evidence="7">
    <location>
        <begin position="264"/>
        <end position="283"/>
    </location>
</feature>
<comment type="caution">
    <text evidence="9">The sequence shown here is derived from an EMBL/GenBank/DDBJ whole genome shotgun (WGS) entry which is preliminary data.</text>
</comment>
<feature type="transmembrane region" description="Helical" evidence="7">
    <location>
        <begin position="447"/>
        <end position="464"/>
    </location>
</feature>
<gene>
    <name evidence="9" type="ORF">MYCIT1_LOCUS3660</name>
</gene>
<feature type="domain" description="Major facilitator superfamily (MFS) profile" evidence="8">
    <location>
        <begin position="75"/>
        <end position="604"/>
    </location>
</feature>